<dbReference type="OrthoDB" id="125364at2759"/>
<comment type="cofactor">
    <cofactor evidence="1">
        <name>a divalent metal cation</name>
        <dbReference type="ChEBI" id="CHEBI:60240"/>
    </cofactor>
</comment>
<feature type="domain" description="DDE Tnp4" evidence="3">
    <location>
        <begin position="31"/>
        <end position="198"/>
    </location>
</feature>
<dbReference type="EMBL" id="RCMK01000278">
    <property type="protein sequence ID" value="KAG2939127.1"/>
    <property type="molecule type" value="Genomic_DNA"/>
</dbReference>
<dbReference type="Proteomes" id="UP000688947">
    <property type="component" value="Unassembled WGS sequence"/>
</dbReference>
<evidence type="ECO:0000313" key="7">
    <source>
        <dbReference type="Proteomes" id="UP000251314"/>
    </source>
</evidence>
<evidence type="ECO:0000256" key="2">
    <source>
        <dbReference type="ARBA" id="ARBA00022723"/>
    </source>
</evidence>
<dbReference type="VEuPathDB" id="FungiDB:PC110_g12427"/>
<reference evidence="5" key="3">
    <citation type="submission" date="2021-01" db="EMBL/GenBank/DDBJ databases">
        <title>Phytophthora aleatoria, a newly-described species from Pinus radiata is distinct from Phytophthora cactorum isolates based on comparative genomics.</title>
        <authorList>
            <person name="Mcdougal R."/>
            <person name="Panda P."/>
            <person name="Williams N."/>
            <person name="Studholme D.J."/>
        </authorList>
    </citation>
    <scope>NUCLEOTIDE SEQUENCE</scope>
    <source>
        <strain evidence="5">NZFS 3830</strain>
    </source>
</reference>
<dbReference type="Proteomes" id="UP000736787">
    <property type="component" value="Unassembled WGS sequence"/>
</dbReference>
<evidence type="ECO:0000313" key="4">
    <source>
        <dbReference type="EMBL" id="KAG2939127.1"/>
    </source>
</evidence>
<proteinExistence type="predicted"/>
<name>A0A329S2Q4_9STRA</name>
<organism evidence="6 7">
    <name type="scientific">Phytophthora cactorum</name>
    <dbReference type="NCBI Taxonomy" id="29920"/>
    <lineage>
        <taxon>Eukaryota</taxon>
        <taxon>Sar</taxon>
        <taxon>Stramenopiles</taxon>
        <taxon>Oomycota</taxon>
        <taxon>Peronosporomycetes</taxon>
        <taxon>Peronosporales</taxon>
        <taxon>Peronosporaceae</taxon>
        <taxon>Phytophthora</taxon>
    </lineage>
</organism>
<comment type="caution">
    <text evidence="6">The sequence shown here is derived from an EMBL/GenBank/DDBJ whole genome shotgun (WGS) entry which is preliminary data.</text>
</comment>
<evidence type="ECO:0000313" key="6">
    <source>
        <dbReference type="EMBL" id="RAW31207.1"/>
    </source>
</evidence>
<dbReference type="GO" id="GO:0046872">
    <property type="term" value="F:metal ion binding"/>
    <property type="evidence" value="ECO:0007669"/>
    <property type="project" value="UniProtKB-KW"/>
</dbReference>
<gene>
    <name evidence="5" type="ORF">JG687_00011168</name>
    <name evidence="6" type="ORF">PC110_g12427</name>
    <name evidence="4" type="ORF">PC117_g11049</name>
</gene>
<evidence type="ECO:0000256" key="1">
    <source>
        <dbReference type="ARBA" id="ARBA00001968"/>
    </source>
</evidence>
<keyword evidence="2" id="KW-0479">Metal-binding</keyword>
<protein>
    <recommendedName>
        <fullName evidence="3">DDE Tnp4 domain-containing protein</fullName>
    </recommendedName>
</protein>
<dbReference type="EMBL" id="MJFZ01000332">
    <property type="protein sequence ID" value="RAW31207.1"/>
    <property type="molecule type" value="Genomic_DNA"/>
</dbReference>
<dbReference type="AlphaFoldDB" id="A0A329S2Q4"/>
<sequence>MRKIVLQGRAFHHYPEAGYAVGVTFQQSNMPSGTQQERAEYYSATHKLHCYKTKLSVIPTGLCINCSSHYRGSATDITIFRDNKGFHQAAATKSPSEENMADDGPLHDQYPGSWTILADKGYQGLADSYCVLHPKRRHPMASLTLEEEETNRSISTDRITIENYFGRIWTLWAVASDNYRWQEKKYETIFRACVALTNVQIHVT</sequence>
<dbReference type="Pfam" id="PF13359">
    <property type="entry name" value="DDE_Tnp_4"/>
    <property type="match status" value="1"/>
</dbReference>
<dbReference type="InterPro" id="IPR027806">
    <property type="entry name" value="HARBI1_dom"/>
</dbReference>
<evidence type="ECO:0000313" key="5">
    <source>
        <dbReference type="EMBL" id="KAG6955486.1"/>
    </source>
</evidence>
<reference evidence="4" key="2">
    <citation type="submission" date="2018-10" db="EMBL/GenBank/DDBJ databases">
        <title>Effector identification in a new, highly contiguous assembly of the strawberry crown rot pathogen Phytophthora cactorum.</title>
        <authorList>
            <person name="Armitage A.D."/>
            <person name="Nellist C.F."/>
            <person name="Bates H."/>
            <person name="Vickerstaff R.J."/>
            <person name="Harrison R.J."/>
        </authorList>
    </citation>
    <scope>NUCLEOTIDE SEQUENCE</scope>
    <source>
        <strain evidence="4">4040</strain>
    </source>
</reference>
<dbReference type="EMBL" id="JAENGZ010000669">
    <property type="protein sequence ID" value="KAG6955486.1"/>
    <property type="molecule type" value="Genomic_DNA"/>
</dbReference>
<accession>A0A329S2Q4</accession>
<keyword evidence="7" id="KW-1185">Reference proteome</keyword>
<evidence type="ECO:0000259" key="3">
    <source>
        <dbReference type="Pfam" id="PF13359"/>
    </source>
</evidence>
<dbReference type="Proteomes" id="UP000251314">
    <property type="component" value="Unassembled WGS sequence"/>
</dbReference>
<reference evidence="6 7" key="1">
    <citation type="submission" date="2018-01" db="EMBL/GenBank/DDBJ databases">
        <title>Draft genome of the strawberry crown rot pathogen Phytophthora cactorum.</title>
        <authorList>
            <person name="Armitage A.D."/>
            <person name="Lysoe E."/>
            <person name="Nellist C.F."/>
            <person name="Harrison R.J."/>
            <person name="Brurberg M.B."/>
        </authorList>
    </citation>
    <scope>NUCLEOTIDE SEQUENCE [LARGE SCALE GENOMIC DNA]</scope>
    <source>
        <strain evidence="6 7">10300</strain>
    </source>
</reference>